<evidence type="ECO:0000313" key="2">
    <source>
        <dbReference type="Proteomes" id="UP001476798"/>
    </source>
</evidence>
<reference evidence="1 2" key="1">
    <citation type="submission" date="2021-06" db="EMBL/GenBank/DDBJ databases">
        <authorList>
            <person name="Palmer J.M."/>
        </authorList>
    </citation>
    <scope>NUCLEOTIDE SEQUENCE [LARGE SCALE GENOMIC DNA]</scope>
    <source>
        <strain evidence="1 2">GA_2019</strain>
        <tissue evidence="1">Muscle</tissue>
    </source>
</reference>
<gene>
    <name evidence="1" type="ORF">GOODEAATRI_009711</name>
</gene>
<comment type="caution">
    <text evidence="1">The sequence shown here is derived from an EMBL/GenBank/DDBJ whole genome shotgun (WGS) entry which is preliminary data.</text>
</comment>
<sequence>MGYGTSIALSVSAGTVDIFLIAKTPQDSSVKPPQPRFLVLGGSLVRTVFHFPLQPLFSRHAVGSAFYHHRMSEAAVT</sequence>
<keyword evidence="2" id="KW-1185">Reference proteome</keyword>
<name>A0ABV0N9C8_9TELE</name>
<proteinExistence type="predicted"/>
<evidence type="ECO:0000313" key="1">
    <source>
        <dbReference type="EMBL" id="MEQ2167990.1"/>
    </source>
</evidence>
<accession>A0ABV0N9C8</accession>
<dbReference type="Proteomes" id="UP001476798">
    <property type="component" value="Unassembled WGS sequence"/>
</dbReference>
<organism evidence="1 2">
    <name type="scientific">Goodea atripinnis</name>
    <dbReference type="NCBI Taxonomy" id="208336"/>
    <lineage>
        <taxon>Eukaryota</taxon>
        <taxon>Metazoa</taxon>
        <taxon>Chordata</taxon>
        <taxon>Craniata</taxon>
        <taxon>Vertebrata</taxon>
        <taxon>Euteleostomi</taxon>
        <taxon>Actinopterygii</taxon>
        <taxon>Neopterygii</taxon>
        <taxon>Teleostei</taxon>
        <taxon>Neoteleostei</taxon>
        <taxon>Acanthomorphata</taxon>
        <taxon>Ovalentaria</taxon>
        <taxon>Atherinomorphae</taxon>
        <taxon>Cyprinodontiformes</taxon>
        <taxon>Goodeidae</taxon>
        <taxon>Goodea</taxon>
    </lineage>
</organism>
<protein>
    <submittedName>
        <fullName evidence="1">Uncharacterized protein</fullName>
    </submittedName>
</protein>
<dbReference type="EMBL" id="JAHRIO010030536">
    <property type="protein sequence ID" value="MEQ2167990.1"/>
    <property type="molecule type" value="Genomic_DNA"/>
</dbReference>